<feature type="region of interest" description="Disordered" evidence="1">
    <location>
        <begin position="1"/>
        <end position="21"/>
    </location>
</feature>
<organism evidence="2 3">
    <name type="scientific">Propionibacterium cyclohexanicum</name>
    <dbReference type="NCBI Taxonomy" id="64702"/>
    <lineage>
        <taxon>Bacteria</taxon>
        <taxon>Bacillati</taxon>
        <taxon>Actinomycetota</taxon>
        <taxon>Actinomycetes</taxon>
        <taxon>Propionibacteriales</taxon>
        <taxon>Propionibacteriaceae</taxon>
        <taxon>Propionibacterium</taxon>
    </lineage>
</organism>
<accession>A0A1H9Q5I9</accession>
<dbReference type="EMBL" id="FOGZ01000002">
    <property type="protein sequence ID" value="SER55701.1"/>
    <property type="molecule type" value="Genomic_DNA"/>
</dbReference>
<name>A0A1H9Q5I9_9ACTN</name>
<evidence type="ECO:0000313" key="3">
    <source>
        <dbReference type="Proteomes" id="UP000198815"/>
    </source>
</evidence>
<proteinExistence type="predicted"/>
<reference evidence="2 3" key="1">
    <citation type="submission" date="2016-10" db="EMBL/GenBank/DDBJ databases">
        <authorList>
            <person name="de Groot N.N."/>
        </authorList>
    </citation>
    <scope>NUCLEOTIDE SEQUENCE [LARGE SCALE GENOMIC DNA]</scope>
    <source>
        <strain evidence="2 3">DSM 16859</strain>
    </source>
</reference>
<sequence>MTGTTGKNGAMIAMRRPSGRPSREELRGLQAALGHRAAALAWGRGQELLAVATRGHLAVAERGTWRVIAWDDILSGAWREDDATLRWMLIDGSGRTIQLENSGELPGVFMERVQASILVQERVPVLGGRGEIIVSGRRNPTGGGELRWMVQPLGSTDLSDPRVQQVAIAETEHLRREYEP</sequence>
<dbReference type="Proteomes" id="UP000198815">
    <property type="component" value="Unassembled WGS sequence"/>
</dbReference>
<protein>
    <submittedName>
        <fullName evidence="2">Uncharacterized protein</fullName>
    </submittedName>
</protein>
<dbReference type="AlphaFoldDB" id="A0A1H9Q5I9"/>
<gene>
    <name evidence="2" type="ORF">SAMN05443377_102143</name>
</gene>
<evidence type="ECO:0000313" key="2">
    <source>
        <dbReference type="EMBL" id="SER55701.1"/>
    </source>
</evidence>
<keyword evidence="3" id="KW-1185">Reference proteome</keyword>
<evidence type="ECO:0000256" key="1">
    <source>
        <dbReference type="SAM" id="MobiDB-lite"/>
    </source>
</evidence>
<dbReference type="STRING" id="64702.SAMN05443377_102143"/>